<accession>A0ACB9Z6K8</accession>
<proteinExistence type="predicted"/>
<sequence length="486" mass="52888">MDKLAPTLLAVPVEGPVDNATYDAAVKNHVQKLSKILKDQSGDIISHGSNFLELLDPSVHSLSYLAILHTLLIPGPATSVSRDTLLEKLLIFLLTFDPIQCRYAGSHLHDLFLLAGGGDILPPSAAVEALATAILRLDPTGSMLTTAHVCLARLAYSTNNVEPALQAIDKNIVFFPGMANPTEPKYLCDISLPPPAYVARETGLTGTLKPPQVMEYDLLCGLMYCSRREWAKAYAAFERIVAFPTREGGVSKIMVEAYKKWVLVSLLLKGKLVDTPSYTGASASKFYGSLAKAYTSIAVLFVADDARELKAEVDKNTTTWLDDGNGGLVKEVLAAYQKWRVLGLEQIYSKISLSEIRQQTTSAETGAPLAKDDDVEMLLQNMIISGMLSGVIEKNDDGTTFLTFLSPSTNLSEQGVAQELASSAIRLKQLQPLFKATRDRLGTSKEYIKHVIKEEKRIEKSEPDPTLAFDAHVDDEDLMGGVIATG</sequence>
<name>A0ACB9Z6K8_9PEZI</name>
<reference evidence="1 2" key="1">
    <citation type="journal article" date="2022" name="New Phytol.">
        <title>Ecological generalism drives hyperdiversity of secondary metabolite gene clusters in xylarialean endophytes.</title>
        <authorList>
            <person name="Franco M.E.E."/>
            <person name="Wisecaver J.H."/>
            <person name="Arnold A.E."/>
            <person name="Ju Y.M."/>
            <person name="Slot J.C."/>
            <person name="Ahrendt S."/>
            <person name="Moore L.P."/>
            <person name="Eastman K.E."/>
            <person name="Scott K."/>
            <person name="Konkel Z."/>
            <person name="Mondo S.J."/>
            <person name="Kuo A."/>
            <person name="Hayes R.D."/>
            <person name="Haridas S."/>
            <person name="Andreopoulos B."/>
            <person name="Riley R."/>
            <person name="LaButti K."/>
            <person name="Pangilinan J."/>
            <person name="Lipzen A."/>
            <person name="Amirebrahimi M."/>
            <person name="Yan J."/>
            <person name="Adam C."/>
            <person name="Keymanesh K."/>
            <person name="Ng V."/>
            <person name="Louie K."/>
            <person name="Northen T."/>
            <person name="Drula E."/>
            <person name="Henrissat B."/>
            <person name="Hsieh H.M."/>
            <person name="Youens-Clark K."/>
            <person name="Lutzoni F."/>
            <person name="Miadlikowska J."/>
            <person name="Eastwood D.C."/>
            <person name="Hamelin R.C."/>
            <person name="Grigoriev I.V."/>
            <person name="U'Ren J.M."/>
        </authorList>
    </citation>
    <scope>NUCLEOTIDE SEQUENCE [LARGE SCALE GENOMIC DNA]</scope>
    <source>
        <strain evidence="1 2">CBS 119005</strain>
    </source>
</reference>
<gene>
    <name evidence="1" type="ORF">F4820DRAFT_413928</name>
</gene>
<protein>
    <submittedName>
        <fullName evidence="1">Uncharacterized protein</fullName>
    </submittedName>
</protein>
<evidence type="ECO:0000313" key="1">
    <source>
        <dbReference type="EMBL" id="KAI4867337.1"/>
    </source>
</evidence>
<organism evidence="1 2">
    <name type="scientific">Hypoxylon rubiginosum</name>
    <dbReference type="NCBI Taxonomy" id="110542"/>
    <lineage>
        <taxon>Eukaryota</taxon>
        <taxon>Fungi</taxon>
        <taxon>Dikarya</taxon>
        <taxon>Ascomycota</taxon>
        <taxon>Pezizomycotina</taxon>
        <taxon>Sordariomycetes</taxon>
        <taxon>Xylariomycetidae</taxon>
        <taxon>Xylariales</taxon>
        <taxon>Hypoxylaceae</taxon>
        <taxon>Hypoxylon</taxon>
    </lineage>
</organism>
<comment type="caution">
    <text evidence="1">The sequence shown here is derived from an EMBL/GenBank/DDBJ whole genome shotgun (WGS) entry which is preliminary data.</text>
</comment>
<evidence type="ECO:0000313" key="2">
    <source>
        <dbReference type="Proteomes" id="UP001497700"/>
    </source>
</evidence>
<dbReference type="EMBL" id="MU393448">
    <property type="protein sequence ID" value="KAI4867337.1"/>
    <property type="molecule type" value="Genomic_DNA"/>
</dbReference>
<dbReference type="Proteomes" id="UP001497700">
    <property type="component" value="Unassembled WGS sequence"/>
</dbReference>
<keyword evidence="2" id="KW-1185">Reference proteome</keyword>